<evidence type="ECO:0000256" key="1">
    <source>
        <dbReference type="ARBA" id="ARBA00022723"/>
    </source>
</evidence>
<dbReference type="CDD" id="cd16649">
    <property type="entry name" value="mRING-HC-C3HC5_CGRF1-like"/>
    <property type="match status" value="1"/>
</dbReference>
<dbReference type="Proteomes" id="UP001497457">
    <property type="component" value="Chromosome 4rd"/>
</dbReference>
<reference evidence="5 6" key="2">
    <citation type="submission" date="2024-10" db="EMBL/GenBank/DDBJ databases">
        <authorList>
            <person name="Ryan C."/>
        </authorList>
    </citation>
    <scope>NUCLEOTIDE SEQUENCE [LARGE SCALE GENOMIC DNA]</scope>
</reference>
<dbReference type="PANTHER" id="PTHR42647">
    <property type="entry name" value="SBP (S-RIBONUCLEASE BINDING PROTEIN) FAMILY PROTEIN"/>
    <property type="match status" value="1"/>
</dbReference>
<accession>A0ABC9EJA8</accession>
<evidence type="ECO:0000313" key="6">
    <source>
        <dbReference type="Proteomes" id="UP001497457"/>
    </source>
</evidence>
<keyword evidence="2" id="KW-0863">Zinc-finger</keyword>
<organism evidence="5 6">
    <name type="scientific">Urochloa decumbens</name>
    <dbReference type="NCBI Taxonomy" id="240449"/>
    <lineage>
        <taxon>Eukaryota</taxon>
        <taxon>Viridiplantae</taxon>
        <taxon>Streptophyta</taxon>
        <taxon>Embryophyta</taxon>
        <taxon>Tracheophyta</taxon>
        <taxon>Spermatophyta</taxon>
        <taxon>Magnoliopsida</taxon>
        <taxon>Liliopsida</taxon>
        <taxon>Poales</taxon>
        <taxon>Poaceae</taxon>
        <taxon>PACMAD clade</taxon>
        <taxon>Panicoideae</taxon>
        <taxon>Panicodae</taxon>
        <taxon>Paniceae</taxon>
        <taxon>Melinidinae</taxon>
        <taxon>Urochloa</taxon>
    </lineage>
</organism>
<evidence type="ECO:0000256" key="4">
    <source>
        <dbReference type="SAM" id="Coils"/>
    </source>
</evidence>
<dbReference type="GO" id="GO:0008270">
    <property type="term" value="F:zinc ion binding"/>
    <property type="evidence" value="ECO:0007669"/>
    <property type="project" value="UniProtKB-KW"/>
</dbReference>
<name>A0ABC9EJA8_9POAL</name>
<dbReference type="InterPro" id="IPR013083">
    <property type="entry name" value="Znf_RING/FYVE/PHD"/>
</dbReference>
<dbReference type="AlphaFoldDB" id="A0ABC9EJA8"/>
<keyword evidence="3" id="KW-0862">Zinc</keyword>
<dbReference type="PANTHER" id="PTHR42647:SF38">
    <property type="entry name" value="RING-TYPE DOMAIN-CONTAINING PROTEIN"/>
    <property type="match status" value="1"/>
</dbReference>
<protein>
    <recommendedName>
        <fullName evidence="7">RING-type domain-containing protein</fullName>
    </recommendedName>
</protein>
<evidence type="ECO:0000313" key="5">
    <source>
        <dbReference type="EMBL" id="CAL5057978.1"/>
    </source>
</evidence>
<gene>
    <name evidence="5" type="ORF">URODEC1_LOCUS95953</name>
</gene>
<proteinExistence type="predicted"/>
<sequence length="335" mass="34599">MAVHAQYAFPHDPRAITTRPALDNAMSASPFLGEPGGAHHPLAAAPGGNAAFSDLTCIVNNYYSESGCVAPPAKRARVVGDVAGAGCLIADLQQGHRALLPPVPQAFEPAADVQGTRLLCSGAVSTSGRPPAASSLAPASQGALLSHLLYRHGSVVEEADALIRVETERLRAGLQEARRRHVGAVVSSAARRVRAAEAELARAAARGAELEERLRQAAAEGRAWRDVARGHEAVAAGLRAALDDLLAQRRSPPPPPRAGGGEGEAEDAESCCFEARQQEEEGGARPACRSCGGAEACVLVLPCRHLCLCGVCEGGVEACPVCATAKNASLHVLLP</sequence>
<dbReference type="Gene3D" id="3.30.40.10">
    <property type="entry name" value="Zinc/RING finger domain, C3HC4 (zinc finger)"/>
    <property type="match status" value="1"/>
</dbReference>
<evidence type="ECO:0008006" key="7">
    <source>
        <dbReference type="Google" id="ProtNLM"/>
    </source>
</evidence>
<keyword evidence="1" id="KW-0479">Metal-binding</keyword>
<keyword evidence="6" id="KW-1185">Reference proteome</keyword>
<evidence type="ECO:0000256" key="3">
    <source>
        <dbReference type="ARBA" id="ARBA00022833"/>
    </source>
</evidence>
<dbReference type="EMBL" id="OZ075114">
    <property type="protein sequence ID" value="CAL5057978.1"/>
    <property type="molecule type" value="Genomic_DNA"/>
</dbReference>
<keyword evidence="4" id="KW-0175">Coiled coil</keyword>
<feature type="coiled-coil region" evidence="4">
    <location>
        <begin position="186"/>
        <end position="220"/>
    </location>
</feature>
<reference evidence="6" key="1">
    <citation type="submission" date="2024-06" db="EMBL/GenBank/DDBJ databases">
        <authorList>
            <person name="Ryan C."/>
        </authorList>
    </citation>
    <scope>NUCLEOTIDE SEQUENCE [LARGE SCALE GENOMIC DNA]</scope>
</reference>
<evidence type="ECO:0000256" key="2">
    <source>
        <dbReference type="ARBA" id="ARBA00022771"/>
    </source>
</evidence>
<dbReference type="Pfam" id="PF13920">
    <property type="entry name" value="zf-C3HC4_3"/>
    <property type="match status" value="1"/>
</dbReference>